<dbReference type="RefSeq" id="WP_069032507.1">
    <property type="nucleotide sequence ID" value="NZ_MDKC01000002.1"/>
</dbReference>
<reference evidence="2 3" key="1">
    <citation type="submission" date="2016-07" db="EMBL/GenBank/DDBJ databases">
        <authorList>
            <person name="Townsley L."/>
            <person name="Shank E.A."/>
        </authorList>
    </citation>
    <scope>NUCLEOTIDE SEQUENCE [LARGE SCALE GENOMIC DNA]</scope>
    <source>
        <strain evidence="2 3">CH01</strain>
    </source>
</reference>
<protein>
    <submittedName>
        <fullName evidence="2">Uncharacterized protein</fullName>
    </submittedName>
</protein>
<accession>A0ABX2ZUL8</accession>
<proteinExistence type="predicted"/>
<dbReference type="Proteomes" id="UP000094580">
    <property type="component" value="Unassembled WGS sequence"/>
</dbReference>
<evidence type="ECO:0000313" key="3">
    <source>
        <dbReference type="Proteomes" id="UP000094580"/>
    </source>
</evidence>
<keyword evidence="1" id="KW-0812">Transmembrane</keyword>
<evidence type="ECO:0000313" key="2">
    <source>
        <dbReference type="EMBL" id="ODG93441.1"/>
    </source>
</evidence>
<name>A0ABX2ZUL8_9BACI</name>
<dbReference type="EMBL" id="MDKC01000002">
    <property type="protein sequence ID" value="ODG93441.1"/>
    <property type="molecule type" value="Genomic_DNA"/>
</dbReference>
<keyword evidence="3" id="KW-1185">Reference proteome</keyword>
<feature type="transmembrane region" description="Helical" evidence="1">
    <location>
        <begin position="54"/>
        <end position="79"/>
    </location>
</feature>
<organism evidence="2 3">
    <name type="scientific">Gottfriedia luciferensis</name>
    <dbReference type="NCBI Taxonomy" id="178774"/>
    <lineage>
        <taxon>Bacteria</taxon>
        <taxon>Bacillati</taxon>
        <taxon>Bacillota</taxon>
        <taxon>Bacilli</taxon>
        <taxon>Bacillales</taxon>
        <taxon>Bacillaceae</taxon>
        <taxon>Gottfriedia</taxon>
    </lineage>
</organism>
<comment type="caution">
    <text evidence="2">The sequence shown here is derived from an EMBL/GenBank/DDBJ whole genome shotgun (WGS) entry which is preliminary data.</text>
</comment>
<gene>
    <name evidence="2" type="ORF">BED47_03910</name>
</gene>
<keyword evidence="1" id="KW-1133">Transmembrane helix</keyword>
<evidence type="ECO:0000256" key="1">
    <source>
        <dbReference type="SAM" id="Phobius"/>
    </source>
</evidence>
<keyword evidence="1" id="KW-0472">Membrane</keyword>
<sequence>MTIFVIITALLTFTGQISLSFKGKEFYYNETFSGHSPEIIGAIFESLINLLPWYLMKVVILLFCGSIFIACMCYLILVIL</sequence>